<keyword evidence="2" id="KW-1185">Reference proteome</keyword>
<evidence type="ECO:0000313" key="2">
    <source>
        <dbReference type="Proteomes" id="UP001163731"/>
    </source>
</evidence>
<accession>A0ABT3I1V3</accession>
<protein>
    <submittedName>
        <fullName evidence="1">Uncharacterized protein</fullName>
    </submittedName>
</protein>
<gene>
    <name evidence="1" type="ORF">OMO38_16020</name>
</gene>
<dbReference type="Proteomes" id="UP001163731">
    <property type="component" value="Unassembled WGS sequence"/>
</dbReference>
<dbReference type="EMBL" id="JAPDHW010000013">
    <property type="protein sequence ID" value="MCW3170032.1"/>
    <property type="molecule type" value="Genomic_DNA"/>
</dbReference>
<dbReference type="RefSeq" id="WP_264751198.1">
    <property type="nucleotide sequence ID" value="NZ_JAPDHW010000013.1"/>
</dbReference>
<comment type="caution">
    <text evidence="1">The sequence shown here is derived from an EMBL/GenBank/DDBJ whole genome shotgun (WGS) entry which is preliminary data.</text>
</comment>
<proteinExistence type="predicted"/>
<reference evidence="1" key="1">
    <citation type="submission" date="2022-10" db="EMBL/GenBank/DDBJ databases">
        <title>Chryseobacterium babae sp. nov. isolated from the gut of the beetle Oryctes rhinoceros, and Chryseobacterium kimseyorum sp. nov., isolated from a stick insect rearing cage.</title>
        <authorList>
            <person name="Shelomi M."/>
            <person name="Han C.-J."/>
            <person name="Chen W.-M."/>
            <person name="Chen H.-K."/>
            <person name="Liaw S.-J."/>
            <person name="Muhle E."/>
            <person name="Clermont D."/>
        </authorList>
    </citation>
    <scope>NUCLEOTIDE SEQUENCE</scope>
    <source>
        <strain evidence="1">09-1422</strain>
    </source>
</reference>
<evidence type="ECO:0000313" key="1">
    <source>
        <dbReference type="EMBL" id="MCW3170032.1"/>
    </source>
</evidence>
<name>A0ABT3I1V3_9FLAO</name>
<sequence>MTLNEIAWSFSSKVYRSSEEFNEAVSNYQKTIYKTDQNWKPDEIVFDFPELQIQYEAWISDASQLLENETLIDEEDAFDEDNSDEGMYQVEILSHLKADNGRNFTALEFLFKTHNQQANKELGDHTFFEGTDENNLTTVLPTFFIACGS</sequence>
<organism evidence="1 2">
    <name type="scientific">Chryseobacterium kimseyorum</name>
    <dbReference type="NCBI Taxonomy" id="2984028"/>
    <lineage>
        <taxon>Bacteria</taxon>
        <taxon>Pseudomonadati</taxon>
        <taxon>Bacteroidota</taxon>
        <taxon>Flavobacteriia</taxon>
        <taxon>Flavobacteriales</taxon>
        <taxon>Weeksellaceae</taxon>
        <taxon>Chryseobacterium group</taxon>
        <taxon>Chryseobacterium</taxon>
    </lineage>
</organism>